<organism evidence="2 3">
    <name type="scientific">Streptomyces pyxinicus</name>
    <dbReference type="NCBI Taxonomy" id="2970331"/>
    <lineage>
        <taxon>Bacteria</taxon>
        <taxon>Bacillati</taxon>
        <taxon>Actinomycetota</taxon>
        <taxon>Actinomycetes</taxon>
        <taxon>Kitasatosporales</taxon>
        <taxon>Streptomycetaceae</taxon>
        <taxon>Streptomyces</taxon>
    </lineage>
</organism>
<evidence type="ECO:0000313" key="3">
    <source>
        <dbReference type="Proteomes" id="UP001205612"/>
    </source>
</evidence>
<sequence length="199" mass="22115">MAVQPAPETSLTAHAIRPLPAGRSNGTRRIVIYNQACGETRLARELDRYHCQLIPLMLPSLKDERHRAAAEWIKAQRWEQCAMEEYAVHFGDWSPYTWQPFNGGHRPRRCRAVIERLHEMAEGRGFELSEEGLETELTGGAPGNPQTPTRSAGRTRPTRLYQVRRAAGTVAGFGYTARFTGLRAVASVSGCAEAAMPRG</sequence>
<feature type="region of interest" description="Disordered" evidence="1">
    <location>
        <begin position="1"/>
        <end position="20"/>
    </location>
</feature>
<feature type="region of interest" description="Disordered" evidence="1">
    <location>
        <begin position="135"/>
        <end position="157"/>
    </location>
</feature>
<dbReference type="RefSeq" id="WP_258782824.1">
    <property type="nucleotide sequence ID" value="NZ_JANUGP010000034.1"/>
</dbReference>
<comment type="caution">
    <text evidence="2">The sequence shown here is derived from an EMBL/GenBank/DDBJ whole genome shotgun (WGS) entry which is preliminary data.</text>
</comment>
<proteinExistence type="predicted"/>
<evidence type="ECO:0000256" key="1">
    <source>
        <dbReference type="SAM" id="MobiDB-lite"/>
    </source>
</evidence>
<evidence type="ECO:0000313" key="2">
    <source>
        <dbReference type="EMBL" id="MCS0605586.1"/>
    </source>
</evidence>
<keyword evidence="3" id="KW-1185">Reference proteome</keyword>
<gene>
    <name evidence="2" type="ORF">NX794_30935</name>
</gene>
<name>A0ABT2BAP0_9ACTN</name>
<accession>A0ABT2BAP0</accession>
<protein>
    <submittedName>
        <fullName evidence="2">Uncharacterized protein</fullName>
    </submittedName>
</protein>
<dbReference type="Proteomes" id="UP001205612">
    <property type="component" value="Unassembled WGS sequence"/>
</dbReference>
<dbReference type="EMBL" id="JANUGP010000034">
    <property type="protein sequence ID" value="MCS0605586.1"/>
    <property type="molecule type" value="Genomic_DNA"/>
</dbReference>
<reference evidence="2 3" key="1">
    <citation type="submission" date="2022-08" db="EMBL/GenBank/DDBJ databases">
        <authorList>
            <person name="Somphong A."/>
            <person name="Phongsopitanun W."/>
        </authorList>
    </citation>
    <scope>NUCLEOTIDE SEQUENCE [LARGE SCALE GENOMIC DNA]</scope>
    <source>
        <strain evidence="2 3">LP11</strain>
    </source>
</reference>